<dbReference type="NCBIfam" id="NF033679">
    <property type="entry name" value="DNRLRE_dom"/>
    <property type="match status" value="1"/>
</dbReference>
<dbReference type="Proteomes" id="UP001551176">
    <property type="component" value="Unassembled WGS sequence"/>
</dbReference>
<evidence type="ECO:0000256" key="3">
    <source>
        <dbReference type="SAM" id="MobiDB-lite"/>
    </source>
</evidence>
<gene>
    <name evidence="6" type="ORF">ABZ921_29335</name>
</gene>
<keyword evidence="7" id="KW-1185">Reference proteome</keyword>
<proteinExistence type="predicted"/>
<dbReference type="PANTHER" id="PTHR46943">
    <property type="entry name" value="PENTRAXIN-RELATED PROTEIN PTX3"/>
    <property type="match status" value="1"/>
</dbReference>
<dbReference type="InterPro" id="IPR006558">
    <property type="entry name" value="LamG-like"/>
</dbReference>
<dbReference type="RefSeq" id="WP_359354341.1">
    <property type="nucleotide sequence ID" value="NZ_JBEYXV010000017.1"/>
</dbReference>
<dbReference type="InterPro" id="IPR042837">
    <property type="entry name" value="PTX3"/>
</dbReference>
<organism evidence="6 7">
    <name type="scientific">Streptomyces atriruber</name>
    <dbReference type="NCBI Taxonomy" id="545121"/>
    <lineage>
        <taxon>Bacteria</taxon>
        <taxon>Bacillati</taxon>
        <taxon>Actinomycetota</taxon>
        <taxon>Actinomycetes</taxon>
        <taxon>Kitasatosporales</taxon>
        <taxon>Streptomycetaceae</taxon>
        <taxon>Streptomyces</taxon>
    </lineage>
</organism>
<feature type="signal peptide" evidence="4">
    <location>
        <begin position="1"/>
        <end position="32"/>
    </location>
</feature>
<evidence type="ECO:0000256" key="1">
    <source>
        <dbReference type="ARBA" id="ARBA00022729"/>
    </source>
</evidence>
<sequence length="1226" mass="129261">MKSRAHRRRRWSIRHRVGMAVGALAATLAVGAAGISPVAAADAASAVSAGDSGETKKKAPKSAVSETAAAEAAAEAGKRVEIATLRDERSQTFANPDGTFTVKEFAQPVRTRRHGKWVDIDTTLVKQPGGRLAPRAASAAMSISGGGDRVFATLVRDGKTMSLAWPGKLPKPAVERDTATYESVLPGVDLVVRAQADGFSHVLVVKSAKAAANPKLTSISMPVRTEGVSVSEDDGGGLAVKDEVSGGTVFEAPQPVMWDAGGAVPHGTEHPVQAGPGPPEGAKVADVDLSVRRGAMVLKPDTGLLRGEHTRYPVFIDPVTKTASRTGWTWVSSANPGLEGWKFPNSDDGIESGKGVGRCPADFSVRCTGSNDVQRQYYALPTASYEGKTILEAEFSITLVHTYNSEARSVQLHRMNNSGASAISSRTNWSNKPSSKDHITSESPTNPAGSCTATNQNVRFNVASTLKKSASSGWDTTTFGLQAASEDSYGSWKRFCNNAALEVKYNRPPYQPKISELDMDPGGKCTVGQATKHYTKKLPVLSAKIWDPDHGDTGGSSEKLKAQFEVFWTGADGREVSYTVTTHQLSSGTVKGRDSGMAEFEYTVGTDITGDGTGEFTPPQNTVIGWWVRGSDGEAWGPWSHEGSGHRCEFIYDKTKPEAPTVTSSEYPNDGLWHAGVGDYGTFSLYSPGTDVARYRYEFAGEGEKTVVPDEPGRPALVRWMPTSARTTTLYVEAVDTAGNSRQITRSYRFRVDLGRAPKSSWALADPLGSTTAAGGDGAPDAQAGTGVSFGAKGPHGSVLTAAQLDGTAGAYLNTGKHVVDTDRTFSVGAWVMLPQLPTKSMSVVSQDGSAQSGFSLGYDATAQKWSFQAPDSEIDSMVSWQVLGPKPVPGEWTHLVGVYDRDEGGPPGKMRMYINGRLVSGDIQERSTTWNATGALQIGRALEPAGYTANLKGSVAGVQVLDRVLTPDETKSLGGLPPLQLAYWGMEEVDEATGRVPENSGGTSLTLHGGAGVFRPDESCDPLDPVCVPQTPLAGDGHLALAGRDGYASRSAGLLKSKASFTVTARARLSSLSGEKDQTVLSLPGSATSAALVRFDAGKDRWQLALTSKDTADAAVVESQAGGFLPSASDNGDHLALSYNALFGEVRLYVNGQWTGEAVKWSGSQWDLAKAGLQVGRSGTGAHGTDFFSGAVDEVRVFEGALDEPLVGAVSLLEPGLDMGGGTVP</sequence>
<dbReference type="EMBL" id="JBEYXV010000017">
    <property type="protein sequence ID" value="MEU6824755.1"/>
    <property type="molecule type" value="Genomic_DNA"/>
</dbReference>
<dbReference type="Pfam" id="PF13385">
    <property type="entry name" value="Laminin_G_3"/>
    <property type="match status" value="2"/>
</dbReference>
<feature type="region of interest" description="Disordered" evidence="3">
    <location>
        <begin position="421"/>
        <end position="453"/>
    </location>
</feature>
<dbReference type="PANTHER" id="PTHR46943:SF1">
    <property type="entry name" value="PENTRAXIN-RELATED PROTEIN PTX3"/>
    <property type="match status" value="1"/>
</dbReference>
<feature type="chain" id="PRO_5045611289" evidence="4">
    <location>
        <begin position="33"/>
        <end position="1226"/>
    </location>
</feature>
<evidence type="ECO:0000313" key="7">
    <source>
        <dbReference type="Proteomes" id="UP001551176"/>
    </source>
</evidence>
<feature type="domain" description="LamG-like jellyroll fold" evidence="5">
    <location>
        <begin position="824"/>
        <end position="969"/>
    </location>
</feature>
<evidence type="ECO:0000313" key="6">
    <source>
        <dbReference type="EMBL" id="MEU6824755.1"/>
    </source>
</evidence>
<evidence type="ECO:0000256" key="4">
    <source>
        <dbReference type="SAM" id="SignalP"/>
    </source>
</evidence>
<feature type="domain" description="LamG-like jellyroll fold" evidence="5">
    <location>
        <begin position="1060"/>
        <end position="1206"/>
    </location>
</feature>
<accession>A0ABV3BVK3</accession>
<dbReference type="InterPro" id="IPR013320">
    <property type="entry name" value="ConA-like_dom_sf"/>
</dbReference>
<feature type="compositionally biased region" description="Polar residues" evidence="3">
    <location>
        <begin position="441"/>
        <end position="453"/>
    </location>
</feature>
<protein>
    <submittedName>
        <fullName evidence="6">LamG domain-containing protein</fullName>
    </submittedName>
</protein>
<evidence type="ECO:0000259" key="5">
    <source>
        <dbReference type="SMART" id="SM00560"/>
    </source>
</evidence>
<keyword evidence="2" id="KW-1015">Disulfide bond</keyword>
<dbReference type="SUPFAM" id="SSF49899">
    <property type="entry name" value="Concanavalin A-like lectins/glucanases"/>
    <property type="match status" value="2"/>
</dbReference>
<name>A0ABV3BVK3_9ACTN</name>
<dbReference type="SMART" id="SM00560">
    <property type="entry name" value="LamGL"/>
    <property type="match status" value="2"/>
</dbReference>
<keyword evidence="1 4" id="KW-0732">Signal</keyword>
<evidence type="ECO:0000256" key="2">
    <source>
        <dbReference type="ARBA" id="ARBA00023157"/>
    </source>
</evidence>
<feature type="compositionally biased region" description="Polar residues" evidence="3">
    <location>
        <begin position="421"/>
        <end position="433"/>
    </location>
</feature>
<dbReference type="Gene3D" id="2.60.120.200">
    <property type="match status" value="2"/>
</dbReference>
<reference evidence="6 7" key="1">
    <citation type="submission" date="2024-06" db="EMBL/GenBank/DDBJ databases">
        <title>The Natural Products Discovery Center: Release of the First 8490 Sequenced Strains for Exploring Actinobacteria Biosynthetic Diversity.</title>
        <authorList>
            <person name="Kalkreuter E."/>
            <person name="Kautsar S.A."/>
            <person name="Yang D."/>
            <person name="Bader C.D."/>
            <person name="Teijaro C.N."/>
            <person name="Fluegel L."/>
            <person name="Davis C.M."/>
            <person name="Simpson J.R."/>
            <person name="Lauterbach L."/>
            <person name="Steele A.D."/>
            <person name="Gui C."/>
            <person name="Meng S."/>
            <person name="Li G."/>
            <person name="Viehrig K."/>
            <person name="Ye F."/>
            <person name="Su P."/>
            <person name="Kiefer A.F."/>
            <person name="Nichols A."/>
            <person name="Cepeda A.J."/>
            <person name="Yan W."/>
            <person name="Fan B."/>
            <person name="Jiang Y."/>
            <person name="Adhikari A."/>
            <person name="Zheng C.-J."/>
            <person name="Schuster L."/>
            <person name="Cowan T.M."/>
            <person name="Smanski M.J."/>
            <person name="Chevrette M.G."/>
            <person name="De Carvalho L.P.S."/>
            <person name="Shen B."/>
        </authorList>
    </citation>
    <scope>NUCLEOTIDE SEQUENCE [LARGE SCALE GENOMIC DNA]</scope>
    <source>
        <strain evidence="6 7">NPDC046838</strain>
    </source>
</reference>
<comment type="caution">
    <text evidence="6">The sequence shown here is derived from an EMBL/GenBank/DDBJ whole genome shotgun (WGS) entry which is preliminary data.</text>
</comment>